<feature type="region of interest" description="Disordered" evidence="1">
    <location>
        <begin position="154"/>
        <end position="193"/>
    </location>
</feature>
<evidence type="ECO:0000313" key="2">
    <source>
        <dbReference type="EMBL" id="THU75373.1"/>
    </source>
</evidence>
<feature type="compositionally biased region" description="Polar residues" evidence="1">
    <location>
        <begin position="155"/>
        <end position="186"/>
    </location>
</feature>
<accession>A0A4S8KJ05</accession>
<feature type="non-terminal residue" evidence="2">
    <location>
        <position position="1"/>
    </location>
</feature>
<name>A0A4S8KJ05_DENBC</name>
<sequence>VGKPSAKFYQQIIRRRVIPIYEHPELVPKGQPHGSYKDIIDGSITDGDDQDWKIITISDFFTKSLSEKSNARGKRFVLRPGDDGGRGSVMNRVNFIQMNHDRGLKFDNVKSARKHIRFRRRWVDSPKINYNSKTSRVYVTVLSFLPPIAFDMTSPEKSSSDTSNDKLTQSGSQLIIPSSAPGSTNEAVVESEASLKEQRAQEVHNHYILRFQKRDLSSVWVAYDPTNTNKDTGKGEEPEDSENYFYLNKRWHMANATPILVLSDFSKPLLHFLLRSTIGGKSFNEEPEIDIADFFPQLKSMRKKLEQICLAIESNSTEEKSELAKEMGKCD</sequence>
<feature type="non-terminal residue" evidence="2">
    <location>
        <position position="331"/>
    </location>
</feature>
<keyword evidence="3" id="KW-1185">Reference proteome</keyword>
<dbReference type="EMBL" id="ML182256">
    <property type="protein sequence ID" value="THU75373.1"/>
    <property type="molecule type" value="Genomic_DNA"/>
</dbReference>
<evidence type="ECO:0000256" key="1">
    <source>
        <dbReference type="SAM" id="MobiDB-lite"/>
    </source>
</evidence>
<reference evidence="2 3" key="1">
    <citation type="journal article" date="2019" name="Nat. Ecol. Evol.">
        <title>Megaphylogeny resolves global patterns of mushroom evolution.</title>
        <authorList>
            <person name="Varga T."/>
            <person name="Krizsan K."/>
            <person name="Foldi C."/>
            <person name="Dima B."/>
            <person name="Sanchez-Garcia M."/>
            <person name="Sanchez-Ramirez S."/>
            <person name="Szollosi G.J."/>
            <person name="Szarkandi J.G."/>
            <person name="Papp V."/>
            <person name="Albert L."/>
            <person name="Andreopoulos W."/>
            <person name="Angelini C."/>
            <person name="Antonin V."/>
            <person name="Barry K.W."/>
            <person name="Bougher N.L."/>
            <person name="Buchanan P."/>
            <person name="Buyck B."/>
            <person name="Bense V."/>
            <person name="Catcheside P."/>
            <person name="Chovatia M."/>
            <person name="Cooper J."/>
            <person name="Damon W."/>
            <person name="Desjardin D."/>
            <person name="Finy P."/>
            <person name="Geml J."/>
            <person name="Haridas S."/>
            <person name="Hughes K."/>
            <person name="Justo A."/>
            <person name="Karasinski D."/>
            <person name="Kautmanova I."/>
            <person name="Kiss B."/>
            <person name="Kocsube S."/>
            <person name="Kotiranta H."/>
            <person name="LaButti K.M."/>
            <person name="Lechner B.E."/>
            <person name="Liimatainen K."/>
            <person name="Lipzen A."/>
            <person name="Lukacs Z."/>
            <person name="Mihaltcheva S."/>
            <person name="Morgado L.N."/>
            <person name="Niskanen T."/>
            <person name="Noordeloos M.E."/>
            <person name="Ohm R.A."/>
            <person name="Ortiz-Santana B."/>
            <person name="Ovrebo C."/>
            <person name="Racz N."/>
            <person name="Riley R."/>
            <person name="Savchenko A."/>
            <person name="Shiryaev A."/>
            <person name="Soop K."/>
            <person name="Spirin V."/>
            <person name="Szebenyi C."/>
            <person name="Tomsovsky M."/>
            <person name="Tulloss R.E."/>
            <person name="Uehling J."/>
            <person name="Grigoriev I.V."/>
            <person name="Vagvolgyi C."/>
            <person name="Papp T."/>
            <person name="Martin F.M."/>
            <person name="Miettinen O."/>
            <person name="Hibbett D.S."/>
            <person name="Nagy L.G."/>
        </authorList>
    </citation>
    <scope>NUCLEOTIDE SEQUENCE [LARGE SCALE GENOMIC DNA]</scope>
    <source>
        <strain evidence="2 3">CBS 962.96</strain>
    </source>
</reference>
<dbReference type="AlphaFoldDB" id="A0A4S8KJ05"/>
<gene>
    <name evidence="2" type="ORF">K435DRAFT_814398</name>
</gene>
<protein>
    <submittedName>
        <fullName evidence="2">Uncharacterized protein</fullName>
    </submittedName>
</protein>
<dbReference type="OrthoDB" id="3327087at2759"/>
<dbReference type="Proteomes" id="UP000297245">
    <property type="component" value="Unassembled WGS sequence"/>
</dbReference>
<proteinExistence type="predicted"/>
<evidence type="ECO:0000313" key="3">
    <source>
        <dbReference type="Proteomes" id="UP000297245"/>
    </source>
</evidence>
<organism evidence="2 3">
    <name type="scientific">Dendrothele bispora (strain CBS 962.96)</name>
    <dbReference type="NCBI Taxonomy" id="1314807"/>
    <lineage>
        <taxon>Eukaryota</taxon>
        <taxon>Fungi</taxon>
        <taxon>Dikarya</taxon>
        <taxon>Basidiomycota</taxon>
        <taxon>Agaricomycotina</taxon>
        <taxon>Agaricomycetes</taxon>
        <taxon>Agaricomycetidae</taxon>
        <taxon>Agaricales</taxon>
        <taxon>Agaricales incertae sedis</taxon>
        <taxon>Dendrothele</taxon>
    </lineage>
</organism>